<dbReference type="AlphaFoldDB" id="A0A828Y6X1"/>
<dbReference type="CDD" id="cd04301">
    <property type="entry name" value="NAT_SF"/>
    <property type="match status" value="1"/>
</dbReference>
<dbReference type="InterPro" id="IPR016181">
    <property type="entry name" value="Acyl_CoA_acyltransferase"/>
</dbReference>
<dbReference type="Pfam" id="PF00583">
    <property type="entry name" value="Acetyltransf_1"/>
    <property type="match status" value="1"/>
</dbReference>
<gene>
    <name evidence="4" type="ORF">LEP1GSC131_4301</name>
</gene>
<keyword evidence="5" id="KW-1185">Reference proteome</keyword>
<comment type="caution">
    <text evidence="4">The sequence shown here is derived from an EMBL/GenBank/DDBJ whole genome shotgun (WGS) entry which is preliminary data.</text>
</comment>
<evidence type="ECO:0000313" key="4">
    <source>
        <dbReference type="EMBL" id="EKO50588.1"/>
    </source>
</evidence>
<dbReference type="InterPro" id="IPR050832">
    <property type="entry name" value="Bact_Acetyltransf"/>
</dbReference>
<evidence type="ECO:0000256" key="1">
    <source>
        <dbReference type="ARBA" id="ARBA00022679"/>
    </source>
</evidence>
<protein>
    <submittedName>
        <fullName evidence="4">FR47-like protein</fullName>
    </submittedName>
</protein>
<accession>A0A828Y6X1</accession>
<feature type="domain" description="N-acetyltransferase" evidence="3">
    <location>
        <begin position="27"/>
        <end position="172"/>
    </location>
</feature>
<dbReference type="InterPro" id="IPR000182">
    <property type="entry name" value="GNAT_dom"/>
</dbReference>
<keyword evidence="1" id="KW-0808">Transferase</keyword>
<keyword evidence="2" id="KW-0012">Acyltransferase</keyword>
<dbReference type="Gene3D" id="3.40.630.30">
    <property type="match status" value="1"/>
</dbReference>
<dbReference type="PROSITE" id="PS51186">
    <property type="entry name" value="GNAT"/>
    <property type="match status" value="1"/>
</dbReference>
<name>A0A828Y6X1_9LEPT</name>
<dbReference type="EMBL" id="AKWH02000058">
    <property type="protein sequence ID" value="EKO50588.1"/>
    <property type="molecule type" value="Genomic_DNA"/>
</dbReference>
<dbReference type="GO" id="GO:0016747">
    <property type="term" value="F:acyltransferase activity, transferring groups other than amino-acyl groups"/>
    <property type="evidence" value="ECO:0007669"/>
    <property type="project" value="InterPro"/>
</dbReference>
<organism evidence="4 5">
    <name type="scientific">Leptospira kirschneri str. 200802841</name>
    <dbReference type="NCBI Taxonomy" id="1193047"/>
    <lineage>
        <taxon>Bacteria</taxon>
        <taxon>Pseudomonadati</taxon>
        <taxon>Spirochaetota</taxon>
        <taxon>Spirochaetia</taxon>
        <taxon>Leptospirales</taxon>
        <taxon>Leptospiraceae</taxon>
        <taxon>Leptospira</taxon>
    </lineage>
</organism>
<evidence type="ECO:0000256" key="2">
    <source>
        <dbReference type="ARBA" id="ARBA00023315"/>
    </source>
</evidence>
<evidence type="ECO:0000259" key="3">
    <source>
        <dbReference type="PROSITE" id="PS51186"/>
    </source>
</evidence>
<dbReference type="PANTHER" id="PTHR43877">
    <property type="entry name" value="AMINOALKYLPHOSPHONATE N-ACETYLTRANSFERASE-RELATED-RELATED"/>
    <property type="match status" value="1"/>
</dbReference>
<dbReference type="SUPFAM" id="SSF55729">
    <property type="entry name" value="Acyl-CoA N-acyltransferases (Nat)"/>
    <property type="match status" value="1"/>
</dbReference>
<evidence type="ECO:0000313" key="5">
    <source>
        <dbReference type="Proteomes" id="UP000006339"/>
    </source>
</evidence>
<sequence>MSANFSEFQNRFLNLNCKRLSLEKFKMNIKEASILDLPEIAKLFDEYRQFYKQKSDLKGAEKFIEERILKQESKIYLLMDGNTCCGFTQLYPIFTSLSMKRAWILNDLFVGPKHRKKGGGRALIEETAKLARDTGAKYIQLSTAFDNHTAQKLYESIGFVKDEEFLYYTWVV</sequence>
<proteinExistence type="predicted"/>
<reference evidence="4" key="1">
    <citation type="submission" date="2012-10" db="EMBL/GenBank/DDBJ databases">
        <authorList>
            <person name="Harkins D.M."/>
            <person name="Durkin A.S."/>
            <person name="Brinkac L.M."/>
            <person name="Selengut J.D."/>
            <person name="Sanka R."/>
            <person name="DePew J."/>
            <person name="Purushe J."/>
            <person name="Picardeau M."/>
            <person name="Werts C."/>
            <person name="Goarant C."/>
            <person name="Vinetz J.M."/>
            <person name="Sutton G.G."/>
            <person name="Nelson W.C."/>
            <person name="Fouts D.E."/>
        </authorList>
    </citation>
    <scope>NUCLEOTIDE SEQUENCE [LARGE SCALE GENOMIC DNA]</scope>
    <source>
        <strain evidence="4">200802841</strain>
    </source>
</reference>
<dbReference type="Proteomes" id="UP000006339">
    <property type="component" value="Unassembled WGS sequence"/>
</dbReference>